<organism evidence="1 2">
    <name type="scientific">Cichorium intybus</name>
    <name type="common">Chicory</name>
    <dbReference type="NCBI Taxonomy" id="13427"/>
    <lineage>
        <taxon>Eukaryota</taxon>
        <taxon>Viridiplantae</taxon>
        <taxon>Streptophyta</taxon>
        <taxon>Embryophyta</taxon>
        <taxon>Tracheophyta</taxon>
        <taxon>Spermatophyta</taxon>
        <taxon>Magnoliopsida</taxon>
        <taxon>eudicotyledons</taxon>
        <taxon>Gunneridae</taxon>
        <taxon>Pentapetalae</taxon>
        <taxon>asterids</taxon>
        <taxon>campanulids</taxon>
        <taxon>Asterales</taxon>
        <taxon>Asteraceae</taxon>
        <taxon>Cichorioideae</taxon>
        <taxon>Cichorieae</taxon>
        <taxon>Cichoriinae</taxon>
        <taxon>Cichorium</taxon>
    </lineage>
</organism>
<reference evidence="1 2" key="2">
    <citation type="journal article" date="2022" name="Mol. Ecol. Resour.">
        <title>The genomes of chicory, endive, great burdock and yacon provide insights into Asteraceae paleo-polyploidization history and plant inulin production.</title>
        <authorList>
            <person name="Fan W."/>
            <person name="Wang S."/>
            <person name="Wang H."/>
            <person name="Wang A."/>
            <person name="Jiang F."/>
            <person name="Liu H."/>
            <person name="Zhao H."/>
            <person name="Xu D."/>
            <person name="Zhang Y."/>
        </authorList>
    </citation>
    <scope>NUCLEOTIDE SEQUENCE [LARGE SCALE GENOMIC DNA]</scope>
    <source>
        <strain evidence="2">cv. Punajuju</strain>
        <tissue evidence="1">Leaves</tissue>
    </source>
</reference>
<sequence>MAMANLLLKPLPTMIIAPKPTELSTARSKRRFLYTPPTSSLAIPLSHQSMHAPLPISALFKEHKGFSGYTNWSDFWGSSQTSVWDDLAQTDEKFLCQLAKGNSTVAETEEDKQAAKIKIHKTKRKSGSKISRKIYTVMLGASFCAVVTVFSFVLPKQQAPRCIVVPYSDLVGNIRDGSVISVQFVENSRLIYYNTKSSLETPQNESGSKGLLKAFVPKWQYRTRNVGDDKHALIKMLKDKEITYGSDPELLSASMKNFLFVMLQIAPYWIMVLVSCYQLNVQLNLGKMKKRKPSKKQSITFDDVEGVDAAKAELLEIVMCIKGDSKYIKLGAKLPRGVLLAGPPGTGKTLLARAVAGEADVAFFSISASELVEVFVGTGAARVRDLFREARKSSPSIIFIDEIDAVGGQRGRTLNCERDQTLNQLLTEMDGFEKDASVVVIAATNRPESLDSALMRPGRFSRKVVVGEPDEDGRRKIFGLYLREVPMKEDKDVICDLVASRTPGLVGADLENIANESVLLAGRRDADFVTKDDVLQAVERATKKICNDNSATEADTSPYLSGQMAQGSAQFGGSMGFGFSN</sequence>
<comment type="caution">
    <text evidence="1">The sequence shown here is derived from an EMBL/GenBank/DDBJ whole genome shotgun (WGS) entry which is preliminary data.</text>
</comment>
<keyword evidence="2" id="KW-1185">Reference proteome</keyword>
<evidence type="ECO:0000313" key="2">
    <source>
        <dbReference type="Proteomes" id="UP001055811"/>
    </source>
</evidence>
<dbReference type="Proteomes" id="UP001055811">
    <property type="component" value="Linkage Group LG06"/>
</dbReference>
<reference evidence="2" key="1">
    <citation type="journal article" date="2022" name="Mol. Ecol. Resour.">
        <title>The genomes of chicory, endive, great burdock and yacon provide insights into Asteraceae palaeo-polyploidization history and plant inulin production.</title>
        <authorList>
            <person name="Fan W."/>
            <person name="Wang S."/>
            <person name="Wang H."/>
            <person name="Wang A."/>
            <person name="Jiang F."/>
            <person name="Liu H."/>
            <person name="Zhao H."/>
            <person name="Xu D."/>
            <person name="Zhang Y."/>
        </authorList>
    </citation>
    <scope>NUCLEOTIDE SEQUENCE [LARGE SCALE GENOMIC DNA]</scope>
    <source>
        <strain evidence="2">cv. Punajuju</strain>
    </source>
</reference>
<name>A0ACB9BKF6_CICIN</name>
<dbReference type="EMBL" id="CM042014">
    <property type="protein sequence ID" value="KAI3722507.1"/>
    <property type="molecule type" value="Genomic_DNA"/>
</dbReference>
<gene>
    <name evidence="1" type="ORF">L2E82_33546</name>
</gene>
<evidence type="ECO:0000313" key="1">
    <source>
        <dbReference type="EMBL" id="KAI3722507.1"/>
    </source>
</evidence>
<proteinExistence type="predicted"/>
<protein>
    <submittedName>
        <fullName evidence="1">Uncharacterized protein</fullName>
    </submittedName>
</protein>
<accession>A0ACB9BKF6</accession>